<sequence length="295" mass="33978">MKIFLRQILDRKNISVSELSKLSGIGRTTLSELANTRVLPDKTKIETISRLCNTLNVATSELIAEKSPYISKISISKTNVGYDTGYNADFSTSVFANLSVKLSYIVKTIINTENSSFDFYWYIQPGANIKIIKQDTVKPNRVITSLVDPLFTSEDNFKLFNKHYSLLPINYGAPLKAISQSIKSINTEKQLHYVLQIANFNCFAKELLNYLKKNEKLFYKDDDVYLEYAILSGKKIFPKDLITELDNEMFSEKVRPFEIDSIEWDKPITLNDNQDNEEQFILKSLDPIRNFTRIF</sequence>
<dbReference type="InterPro" id="IPR001387">
    <property type="entry name" value="Cro/C1-type_HTH"/>
</dbReference>
<dbReference type="EMBL" id="DYXY01000095">
    <property type="protein sequence ID" value="HJE15166.1"/>
    <property type="molecule type" value="Genomic_DNA"/>
</dbReference>
<dbReference type="Gene3D" id="1.10.260.40">
    <property type="entry name" value="lambda repressor-like DNA-binding domains"/>
    <property type="match status" value="1"/>
</dbReference>
<gene>
    <name evidence="2" type="ORF">K8W17_03725</name>
</gene>
<dbReference type="CDD" id="cd00093">
    <property type="entry name" value="HTH_XRE"/>
    <property type="match status" value="1"/>
</dbReference>
<feature type="domain" description="HTH cro/C1-type" evidence="1">
    <location>
        <begin position="5"/>
        <end position="62"/>
    </location>
</feature>
<evidence type="ECO:0000313" key="3">
    <source>
        <dbReference type="Proteomes" id="UP000774947"/>
    </source>
</evidence>
<dbReference type="PROSITE" id="PS50943">
    <property type="entry name" value="HTH_CROC1"/>
    <property type="match status" value="1"/>
</dbReference>
<evidence type="ECO:0000259" key="1">
    <source>
        <dbReference type="PROSITE" id="PS50943"/>
    </source>
</evidence>
<comment type="caution">
    <text evidence="2">The sequence shown here is derived from an EMBL/GenBank/DDBJ whole genome shotgun (WGS) entry which is preliminary data.</text>
</comment>
<dbReference type="SMART" id="SM00530">
    <property type="entry name" value="HTH_XRE"/>
    <property type="match status" value="1"/>
</dbReference>
<organism evidence="2 3">
    <name type="scientific">Lapidilactobacillus dextrinicus</name>
    <dbReference type="NCBI Taxonomy" id="51664"/>
    <lineage>
        <taxon>Bacteria</taxon>
        <taxon>Bacillati</taxon>
        <taxon>Bacillota</taxon>
        <taxon>Bacilli</taxon>
        <taxon>Lactobacillales</taxon>
        <taxon>Lactobacillaceae</taxon>
        <taxon>Lapidilactobacillus</taxon>
    </lineage>
</organism>
<protein>
    <submittedName>
        <fullName evidence="2">Helix-turn-helix transcriptional regulator</fullName>
    </submittedName>
</protein>
<reference evidence="2" key="1">
    <citation type="journal article" date="2021" name="PeerJ">
        <title>Extensive microbial diversity within the chicken gut microbiome revealed by metagenomics and culture.</title>
        <authorList>
            <person name="Gilroy R."/>
            <person name="Ravi A."/>
            <person name="Getino M."/>
            <person name="Pursley I."/>
            <person name="Horton D.L."/>
            <person name="Alikhan N.F."/>
            <person name="Baker D."/>
            <person name="Gharbi K."/>
            <person name="Hall N."/>
            <person name="Watson M."/>
            <person name="Adriaenssens E.M."/>
            <person name="Foster-Nyarko E."/>
            <person name="Jarju S."/>
            <person name="Secka A."/>
            <person name="Antonio M."/>
            <person name="Oren A."/>
            <person name="Chaudhuri R.R."/>
            <person name="La Ragione R."/>
            <person name="Hildebrand F."/>
            <person name="Pallen M.J."/>
        </authorList>
    </citation>
    <scope>NUCLEOTIDE SEQUENCE</scope>
    <source>
        <strain evidence="2">CHK173-2119</strain>
    </source>
</reference>
<dbReference type="InterPro" id="IPR010982">
    <property type="entry name" value="Lambda_DNA-bd_dom_sf"/>
</dbReference>
<dbReference type="GO" id="GO:0003677">
    <property type="term" value="F:DNA binding"/>
    <property type="evidence" value="ECO:0007669"/>
    <property type="project" value="InterPro"/>
</dbReference>
<dbReference type="AlphaFoldDB" id="A0A921DUJ4"/>
<evidence type="ECO:0000313" key="2">
    <source>
        <dbReference type="EMBL" id="HJE15166.1"/>
    </source>
</evidence>
<dbReference type="Proteomes" id="UP000774947">
    <property type="component" value="Unassembled WGS sequence"/>
</dbReference>
<reference evidence="2" key="2">
    <citation type="submission" date="2021-09" db="EMBL/GenBank/DDBJ databases">
        <authorList>
            <person name="Gilroy R."/>
        </authorList>
    </citation>
    <scope>NUCLEOTIDE SEQUENCE</scope>
    <source>
        <strain evidence="2">CHK173-2119</strain>
    </source>
</reference>
<proteinExistence type="predicted"/>
<dbReference type="Pfam" id="PF13443">
    <property type="entry name" value="HTH_26"/>
    <property type="match status" value="1"/>
</dbReference>
<accession>A0A921DUJ4</accession>
<name>A0A921DUJ4_9LACO</name>
<dbReference type="SUPFAM" id="SSF47413">
    <property type="entry name" value="lambda repressor-like DNA-binding domains"/>
    <property type="match status" value="1"/>
</dbReference>